<accession>A0A3E5BL71</accession>
<evidence type="ECO:0000256" key="3">
    <source>
        <dbReference type="ARBA" id="ARBA00022729"/>
    </source>
</evidence>
<dbReference type="GO" id="GO:0009279">
    <property type="term" value="C:cell outer membrane"/>
    <property type="evidence" value="ECO:0007669"/>
    <property type="project" value="UniProtKB-SubCell"/>
</dbReference>
<feature type="chain" id="PRO_5017771852" evidence="6">
    <location>
        <begin position="22"/>
        <end position="600"/>
    </location>
</feature>
<dbReference type="EMBL" id="QSUL01000003">
    <property type="protein sequence ID" value="RGN38372.1"/>
    <property type="molecule type" value="Genomic_DNA"/>
</dbReference>
<evidence type="ECO:0000259" key="7">
    <source>
        <dbReference type="Pfam" id="PF07980"/>
    </source>
</evidence>
<dbReference type="InterPro" id="IPR012944">
    <property type="entry name" value="SusD_RagB_dom"/>
</dbReference>
<proteinExistence type="inferred from homology"/>
<evidence type="ECO:0000256" key="6">
    <source>
        <dbReference type="SAM" id="SignalP"/>
    </source>
</evidence>
<dbReference type="AlphaFoldDB" id="A0A3E5BL71"/>
<keyword evidence="3 6" id="KW-0732">Signal</keyword>
<feature type="domain" description="SusD-like N-terminal" evidence="8">
    <location>
        <begin position="19"/>
        <end position="219"/>
    </location>
</feature>
<comment type="subcellular location">
    <subcellularLocation>
        <location evidence="1">Cell outer membrane</location>
    </subcellularLocation>
</comment>
<evidence type="ECO:0000256" key="2">
    <source>
        <dbReference type="ARBA" id="ARBA00006275"/>
    </source>
</evidence>
<evidence type="ECO:0000256" key="4">
    <source>
        <dbReference type="ARBA" id="ARBA00023136"/>
    </source>
</evidence>
<keyword evidence="5" id="KW-0998">Cell outer membrane</keyword>
<dbReference type="SUPFAM" id="SSF48452">
    <property type="entry name" value="TPR-like"/>
    <property type="match status" value="1"/>
</dbReference>
<comment type="similarity">
    <text evidence="2">Belongs to the SusD family.</text>
</comment>
<protein>
    <submittedName>
        <fullName evidence="9">RagB/SusD family nutrient uptake outer membrane protein</fullName>
    </submittedName>
</protein>
<comment type="caution">
    <text evidence="9">The sequence shown here is derived from an EMBL/GenBank/DDBJ whole genome shotgun (WGS) entry which is preliminary data.</text>
</comment>
<dbReference type="Pfam" id="PF14322">
    <property type="entry name" value="SusD-like_3"/>
    <property type="match status" value="1"/>
</dbReference>
<dbReference type="PROSITE" id="PS51257">
    <property type="entry name" value="PROKAR_LIPOPROTEIN"/>
    <property type="match status" value="1"/>
</dbReference>
<dbReference type="Proteomes" id="UP000260983">
    <property type="component" value="Unassembled WGS sequence"/>
</dbReference>
<dbReference type="RefSeq" id="WP_009130979.1">
    <property type="nucleotide sequence ID" value="NZ_CABKRN010000004.1"/>
</dbReference>
<dbReference type="InterPro" id="IPR011990">
    <property type="entry name" value="TPR-like_helical_dom_sf"/>
</dbReference>
<dbReference type="Gene3D" id="1.25.40.390">
    <property type="match status" value="1"/>
</dbReference>
<dbReference type="Pfam" id="PF07980">
    <property type="entry name" value="SusD_RagB"/>
    <property type="match status" value="1"/>
</dbReference>
<name>A0A3E5BL71_9BACE</name>
<evidence type="ECO:0000313" key="9">
    <source>
        <dbReference type="EMBL" id="RGN38372.1"/>
    </source>
</evidence>
<feature type="domain" description="RagB/SusD" evidence="7">
    <location>
        <begin position="364"/>
        <end position="588"/>
    </location>
</feature>
<evidence type="ECO:0000313" key="10">
    <source>
        <dbReference type="Proteomes" id="UP000260983"/>
    </source>
</evidence>
<evidence type="ECO:0000256" key="1">
    <source>
        <dbReference type="ARBA" id="ARBA00004442"/>
    </source>
</evidence>
<feature type="signal peptide" evidence="6">
    <location>
        <begin position="1"/>
        <end position="21"/>
    </location>
</feature>
<gene>
    <name evidence="9" type="ORF">DXB65_05985</name>
</gene>
<keyword evidence="4" id="KW-0472">Membrane</keyword>
<dbReference type="InterPro" id="IPR033985">
    <property type="entry name" value="SusD-like_N"/>
</dbReference>
<evidence type="ECO:0000256" key="5">
    <source>
        <dbReference type="ARBA" id="ARBA00023237"/>
    </source>
</evidence>
<evidence type="ECO:0000259" key="8">
    <source>
        <dbReference type="Pfam" id="PF14322"/>
    </source>
</evidence>
<organism evidence="9 10">
    <name type="scientific">Bacteroides oleiciplenus</name>
    <dbReference type="NCBI Taxonomy" id="626931"/>
    <lineage>
        <taxon>Bacteria</taxon>
        <taxon>Pseudomonadati</taxon>
        <taxon>Bacteroidota</taxon>
        <taxon>Bacteroidia</taxon>
        <taxon>Bacteroidales</taxon>
        <taxon>Bacteroidaceae</taxon>
        <taxon>Bacteroides</taxon>
    </lineage>
</organism>
<reference evidence="9 10" key="1">
    <citation type="submission" date="2018-08" db="EMBL/GenBank/DDBJ databases">
        <title>A genome reference for cultivated species of the human gut microbiota.</title>
        <authorList>
            <person name="Zou Y."/>
            <person name="Xue W."/>
            <person name="Luo G."/>
        </authorList>
    </citation>
    <scope>NUCLEOTIDE SEQUENCE [LARGE SCALE GENOMIC DNA]</scope>
    <source>
        <strain evidence="9 10">OM05-15BH</strain>
    </source>
</reference>
<sequence>MKKLLYLLPILLLLTSCEDFLDTKLLTEKTTENFPETEKDANQMLTSIYAKLLFEDPETSSEYYTAQLASDDCLGGNLSYSGNCATNFLLYQGNLNSRLGIWDRCYQLINHANNTINTLDNVKSWSSEGERLRHFGEAHFLRAWAYYELVKIFGGVPLRTTIEAVNLPRASVDEVYALIASDIKNAIEMMPNRIYPAGNAMAGHATKYAAEALAARVFLFYTGRYDKKTLPLMEGEITKEQIIKWLEDCINNSGHALVSDQRNLWAYTNSATNSSTSQKQYAYAVKHKLAWEGNSSIETLFANKHNLTSTWTYTWFSNTCAMFYSPSGDDADWKNESYPFNFGWGAGPVSPGMVQDWKEWSNKQTFLDGYTEDPRISGSIWSYKAMDPNNEGNILGDFRLDDSEPAYTVSYRYYEQTGYFNKKYININAYNSNGVLEAFGKTLYPGISSQTSPQLLNIADLIHIRFADVLLMHSELTSDATGLNKVRQRSHLAPISYTLDALKQERRWEFAFESIRWWDMLRWSGPSLEEAGNALNRQTGFDIINAAAITPMVKYDYKKRLQATQGYWPIPQIEIDRSNGMLEQNPGWGPEAQFSDWTKM</sequence>